<feature type="coiled-coil region" evidence="1">
    <location>
        <begin position="68"/>
        <end position="122"/>
    </location>
</feature>
<evidence type="ECO:0000256" key="1">
    <source>
        <dbReference type="SAM" id="Coils"/>
    </source>
</evidence>
<keyword evidence="1" id="KW-0175">Coiled coil</keyword>
<proteinExistence type="predicted"/>
<keyword evidence="3" id="KW-1185">Reference proteome</keyword>
<comment type="caution">
    <text evidence="2">The sequence shown here is derived from an EMBL/GenBank/DDBJ whole genome shotgun (WGS) entry which is preliminary data.</text>
</comment>
<protein>
    <recommendedName>
        <fullName evidence="4">Phage protein</fullName>
    </recommendedName>
</protein>
<sequence>MENKKERKLPTFELLNQYHEETEKNRKRTAEYAESVREKEALVQALKVKRDNAVKSSVVEGVSKDKELEEVNEQLTKAESDLTIAKQKYEVARHIGSRTITLKDLENAFKAWSNEYQEEYVEAAIEEQRKAKELYVEKSLEIARIRAHYEELARTVTFLVHPKAITTLYRLNGYGTRQREQYAMISDFDNEQLLRGVVPRSIKGE</sequence>
<name>A0ABW5BVC9_9BACI</name>
<gene>
    <name evidence="2" type="ORF">ACFSKK_08665</name>
</gene>
<dbReference type="Proteomes" id="UP001597318">
    <property type="component" value="Unassembled WGS sequence"/>
</dbReference>
<evidence type="ECO:0008006" key="4">
    <source>
        <dbReference type="Google" id="ProtNLM"/>
    </source>
</evidence>
<evidence type="ECO:0000313" key="2">
    <source>
        <dbReference type="EMBL" id="MFD2213747.1"/>
    </source>
</evidence>
<evidence type="ECO:0000313" key="3">
    <source>
        <dbReference type="Proteomes" id="UP001597318"/>
    </source>
</evidence>
<reference evidence="3" key="1">
    <citation type="journal article" date="2019" name="Int. J. Syst. Evol. Microbiol.">
        <title>The Global Catalogue of Microorganisms (GCM) 10K type strain sequencing project: providing services to taxonomists for standard genome sequencing and annotation.</title>
        <authorList>
            <consortium name="The Broad Institute Genomics Platform"/>
            <consortium name="The Broad Institute Genome Sequencing Center for Infectious Disease"/>
            <person name="Wu L."/>
            <person name="Ma J."/>
        </authorList>
    </citation>
    <scope>NUCLEOTIDE SEQUENCE [LARGE SCALE GENOMIC DNA]</scope>
    <source>
        <strain evidence="3">CGMCC 1.15474</strain>
    </source>
</reference>
<organism evidence="2 3">
    <name type="scientific">Metabacillus endolithicus</name>
    <dbReference type="NCBI Taxonomy" id="1535204"/>
    <lineage>
        <taxon>Bacteria</taxon>
        <taxon>Bacillati</taxon>
        <taxon>Bacillota</taxon>
        <taxon>Bacilli</taxon>
        <taxon>Bacillales</taxon>
        <taxon>Bacillaceae</taxon>
        <taxon>Metabacillus</taxon>
    </lineage>
</organism>
<accession>A0ABW5BVC9</accession>
<dbReference type="EMBL" id="JBHUIK010000002">
    <property type="protein sequence ID" value="MFD2213747.1"/>
    <property type="molecule type" value="Genomic_DNA"/>
</dbReference>
<dbReference type="RefSeq" id="WP_247344902.1">
    <property type="nucleotide sequence ID" value="NZ_CP095550.1"/>
</dbReference>